<organism evidence="3 4">
    <name type="scientific">Pseudomonas matsuisoli</name>
    <dbReference type="NCBI Taxonomy" id="1515666"/>
    <lineage>
        <taxon>Bacteria</taxon>
        <taxon>Pseudomonadati</taxon>
        <taxon>Pseudomonadota</taxon>
        <taxon>Gammaproteobacteria</taxon>
        <taxon>Pseudomonadales</taxon>
        <taxon>Pseudomonadaceae</taxon>
        <taxon>Pseudomonas</taxon>
    </lineage>
</organism>
<accession>A0A917PYJ7</accession>
<dbReference type="InterPro" id="IPR018673">
    <property type="entry name" value="DUF2141"/>
</dbReference>
<evidence type="ECO:0000313" key="4">
    <source>
        <dbReference type="Proteomes" id="UP000635983"/>
    </source>
</evidence>
<name>A0A917PYJ7_9PSED</name>
<evidence type="ECO:0008006" key="5">
    <source>
        <dbReference type="Google" id="ProtNLM"/>
    </source>
</evidence>
<evidence type="ECO:0000313" key="3">
    <source>
        <dbReference type="EMBL" id="GGJ99526.1"/>
    </source>
</evidence>
<keyword evidence="4" id="KW-1185">Reference proteome</keyword>
<reference evidence="3" key="1">
    <citation type="journal article" date="2014" name="Int. J. Syst. Evol. Microbiol.">
        <title>Complete genome sequence of Corynebacterium casei LMG S-19264T (=DSM 44701T), isolated from a smear-ripened cheese.</title>
        <authorList>
            <consortium name="US DOE Joint Genome Institute (JGI-PGF)"/>
            <person name="Walter F."/>
            <person name="Albersmeier A."/>
            <person name="Kalinowski J."/>
            <person name="Ruckert C."/>
        </authorList>
    </citation>
    <scope>NUCLEOTIDE SEQUENCE</scope>
    <source>
        <strain evidence="3">JCM 30078</strain>
    </source>
</reference>
<dbReference type="Pfam" id="PF09912">
    <property type="entry name" value="DUF2141"/>
    <property type="match status" value="1"/>
</dbReference>
<dbReference type="Proteomes" id="UP000635983">
    <property type="component" value="Unassembled WGS sequence"/>
</dbReference>
<protein>
    <recommendedName>
        <fullName evidence="5">DUF2141 domain-containing protein</fullName>
    </recommendedName>
</protein>
<reference evidence="3" key="2">
    <citation type="submission" date="2020-09" db="EMBL/GenBank/DDBJ databases">
        <authorList>
            <person name="Sun Q."/>
            <person name="Ohkuma M."/>
        </authorList>
    </citation>
    <scope>NUCLEOTIDE SEQUENCE</scope>
    <source>
        <strain evidence="3">JCM 30078</strain>
    </source>
</reference>
<gene>
    <name evidence="3" type="ORF">GCM10009304_26660</name>
</gene>
<dbReference type="AlphaFoldDB" id="A0A917PYJ7"/>
<feature type="region of interest" description="Disordered" evidence="1">
    <location>
        <begin position="95"/>
        <end position="119"/>
    </location>
</feature>
<feature type="chain" id="PRO_5037618288" description="DUF2141 domain-containing protein" evidence="2">
    <location>
        <begin position="29"/>
        <end position="149"/>
    </location>
</feature>
<comment type="caution">
    <text evidence="3">The sequence shown here is derived from an EMBL/GenBank/DDBJ whole genome shotgun (WGS) entry which is preliminary data.</text>
</comment>
<dbReference type="EMBL" id="BMPO01000005">
    <property type="protein sequence ID" value="GGJ99526.1"/>
    <property type="molecule type" value="Genomic_DNA"/>
</dbReference>
<feature type="signal peptide" evidence="2">
    <location>
        <begin position="1"/>
        <end position="28"/>
    </location>
</feature>
<proteinExistence type="predicted"/>
<keyword evidence="2" id="KW-0732">Signal</keyword>
<sequence length="149" mass="16337">MADRKRDTTRTRAACLLSVLLGSNIAQAANIRIATDPPFDKGTLYASIHAADAPDWNTPLRTLESDEADPMFEGLAPGRYAVQLFIDLNGNGSLDTSPRGFPREPVGFSQNPSLLRGQPDPNDCAFELGDRNVELRVRLYQPRNPVTAK</sequence>
<dbReference type="RefSeq" id="WP_188983721.1">
    <property type="nucleotide sequence ID" value="NZ_BMPO01000005.1"/>
</dbReference>
<evidence type="ECO:0000256" key="2">
    <source>
        <dbReference type="SAM" id="SignalP"/>
    </source>
</evidence>
<evidence type="ECO:0000256" key="1">
    <source>
        <dbReference type="SAM" id="MobiDB-lite"/>
    </source>
</evidence>